<dbReference type="GO" id="GO:0005789">
    <property type="term" value="C:endoplasmic reticulum membrane"/>
    <property type="evidence" value="ECO:0007669"/>
    <property type="project" value="UniProtKB-SubCell"/>
</dbReference>
<evidence type="ECO:0000256" key="2">
    <source>
        <dbReference type="ARBA" id="ARBA00009140"/>
    </source>
</evidence>
<dbReference type="EC" id="2.1.1.100" evidence="3 10"/>
<dbReference type="EMBL" id="JAGSYN010000048">
    <property type="protein sequence ID" value="KAG7665668.1"/>
    <property type="molecule type" value="Genomic_DNA"/>
</dbReference>
<evidence type="ECO:0000256" key="6">
    <source>
        <dbReference type="ARBA" id="ARBA00022691"/>
    </source>
</evidence>
<keyword evidence="4 10" id="KW-0489">Methyltransferase</keyword>
<dbReference type="InterPro" id="IPR007269">
    <property type="entry name" value="ICMT_MeTrfase"/>
</dbReference>
<sequence length="245" mass="29205">MSSPSSSTFSKGNLSRYDPTKVNLLKVCLKSFILGTSLSFNIICLILIHFNHFHPFPSFYKIHIYFIFLSIFHILEFINTVLFNNSEVDDDSFILEDTDLYITTSVSILEYIIHINFIPDNKFYSLVSIFGVLLFLLGQFIRSFAMYTARESFNHYIQRQHHEQKHKLITNGIYSIFRHPSYFGFGIWFIGLELFLNNWIVLVFGGRVLWKFFKARIEFEESYLISFFGDDYRKYRNRTRTWMMI</sequence>
<dbReference type="PROSITE" id="PS50244">
    <property type="entry name" value="S5A_REDUCTASE"/>
    <property type="match status" value="1"/>
</dbReference>
<comment type="catalytic activity">
    <reaction evidence="10">
        <text>[protein]-C-terminal S-[(2E,6E)-farnesyl]-L-cysteine + S-adenosyl-L-methionine = [protein]-C-terminal S-[(2E,6E)-farnesyl]-L-cysteine methyl ester + S-adenosyl-L-homocysteine</text>
        <dbReference type="Rhea" id="RHEA:21672"/>
        <dbReference type="Rhea" id="RHEA-COMP:12125"/>
        <dbReference type="Rhea" id="RHEA-COMP:12126"/>
        <dbReference type="ChEBI" id="CHEBI:57856"/>
        <dbReference type="ChEBI" id="CHEBI:59789"/>
        <dbReference type="ChEBI" id="CHEBI:90510"/>
        <dbReference type="ChEBI" id="CHEBI:90511"/>
        <dbReference type="EC" id="2.1.1.100"/>
    </reaction>
</comment>
<gene>
    <name evidence="11" type="ORF">J8A68_000874</name>
</gene>
<dbReference type="GO" id="GO:0004671">
    <property type="term" value="F:protein C-terminal S-isoprenylcysteine carboxyl O-methyltransferase activity"/>
    <property type="evidence" value="ECO:0007669"/>
    <property type="project" value="UniProtKB-EC"/>
</dbReference>
<evidence type="ECO:0000256" key="1">
    <source>
        <dbReference type="ARBA" id="ARBA00004141"/>
    </source>
</evidence>
<dbReference type="InterPro" id="IPR025770">
    <property type="entry name" value="PPMT_MeTrfase"/>
</dbReference>
<comment type="similarity">
    <text evidence="2 10">Belongs to the class VI-like SAM-binding methyltransferase superfamily. Isoprenylcysteine carboxyl methyltransferase family.</text>
</comment>
<evidence type="ECO:0000313" key="12">
    <source>
        <dbReference type="Proteomes" id="UP000694255"/>
    </source>
</evidence>
<feature type="transmembrane region" description="Helical" evidence="10">
    <location>
        <begin position="185"/>
        <end position="210"/>
    </location>
</feature>
<feature type="transmembrane region" description="Helical" evidence="10">
    <location>
        <begin position="62"/>
        <end position="80"/>
    </location>
</feature>
<name>A0A8J5QQA5_9ASCO</name>
<keyword evidence="7 10" id="KW-0812">Transmembrane</keyword>
<dbReference type="GO" id="GO:0032259">
    <property type="term" value="P:methylation"/>
    <property type="evidence" value="ECO:0007669"/>
    <property type="project" value="UniProtKB-KW"/>
</dbReference>
<evidence type="ECO:0000256" key="5">
    <source>
        <dbReference type="ARBA" id="ARBA00022679"/>
    </source>
</evidence>
<dbReference type="PANTHER" id="PTHR12714">
    <property type="entry name" value="PROTEIN-S ISOPRENYLCYSTEINE O-METHYLTRANSFERASE"/>
    <property type="match status" value="1"/>
</dbReference>
<keyword evidence="10" id="KW-0256">Endoplasmic reticulum</keyword>
<dbReference type="AlphaFoldDB" id="A0A8J5QQA5"/>
<evidence type="ECO:0000256" key="10">
    <source>
        <dbReference type="RuleBase" id="RU362022"/>
    </source>
</evidence>
<dbReference type="GeneID" id="73467675"/>
<evidence type="ECO:0000313" key="11">
    <source>
        <dbReference type="EMBL" id="KAG7665668.1"/>
    </source>
</evidence>
<keyword evidence="5" id="KW-0808">Transferase</keyword>
<evidence type="ECO:0000256" key="9">
    <source>
        <dbReference type="ARBA" id="ARBA00023136"/>
    </source>
</evidence>
<dbReference type="PROSITE" id="PS51564">
    <property type="entry name" value="SAM_ICMT"/>
    <property type="match status" value="1"/>
</dbReference>
<proteinExistence type="inferred from homology"/>
<comment type="caution">
    <text evidence="11">The sequence shown here is derived from an EMBL/GenBank/DDBJ whole genome shotgun (WGS) entry which is preliminary data.</text>
</comment>
<feature type="transmembrane region" description="Helical" evidence="10">
    <location>
        <begin position="100"/>
        <end position="118"/>
    </location>
</feature>
<protein>
    <recommendedName>
        <fullName evidence="3 10">Protein-S-isoprenylcysteine O-methyltransferase</fullName>
        <ecNumber evidence="3 10">2.1.1.100</ecNumber>
    </recommendedName>
</protein>
<dbReference type="OrthoDB" id="422086at2759"/>
<accession>A0A8J5QQA5</accession>
<dbReference type="Pfam" id="PF04140">
    <property type="entry name" value="ICMT"/>
    <property type="match status" value="1"/>
</dbReference>
<keyword evidence="12" id="KW-1185">Reference proteome</keyword>
<organism evidence="11 12">
    <name type="scientific">[Candida] subhashii</name>
    <dbReference type="NCBI Taxonomy" id="561895"/>
    <lineage>
        <taxon>Eukaryota</taxon>
        <taxon>Fungi</taxon>
        <taxon>Dikarya</taxon>
        <taxon>Ascomycota</taxon>
        <taxon>Saccharomycotina</taxon>
        <taxon>Pichiomycetes</taxon>
        <taxon>Debaryomycetaceae</taxon>
        <taxon>Spathaspora</taxon>
    </lineage>
</organism>
<feature type="transmembrane region" description="Helical" evidence="10">
    <location>
        <begin position="123"/>
        <end position="141"/>
    </location>
</feature>
<evidence type="ECO:0000256" key="7">
    <source>
        <dbReference type="ARBA" id="ARBA00022692"/>
    </source>
</evidence>
<evidence type="ECO:0000256" key="4">
    <source>
        <dbReference type="ARBA" id="ARBA00022603"/>
    </source>
</evidence>
<evidence type="ECO:0000256" key="8">
    <source>
        <dbReference type="ARBA" id="ARBA00022989"/>
    </source>
</evidence>
<feature type="transmembrane region" description="Helical" evidence="10">
    <location>
        <begin position="32"/>
        <end position="50"/>
    </location>
</feature>
<dbReference type="PANTHER" id="PTHR12714:SF9">
    <property type="entry name" value="PROTEIN-S-ISOPRENYLCYSTEINE O-METHYLTRANSFERASE"/>
    <property type="match status" value="1"/>
</dbReference>
<dbReference type="RefSeq" id="XP_049265900.1">
    <property type="nucleotide sequence ID" value="XM_049410595.1"/>
</dbReference>
<keyword evidence="9 10" id="KW-0472">Membrane</keyword>
<reference evidence="11 12" key="1">
    <citation type="journal article" date="2021" name="DNA Res.">
        <title>Genome analysis of Candida subhashii reveals its hybrid nature and dual mitochondrial genome conformations.</title>
        <authorList>
            <person name="Mixao V."/>
            <person name="Hegedusova E."/>
            <person name="Saus E."/>
            <person name="Pryszcz L.P."/>
            <person name="Cillingova A."/>
            <person name="Nosek J."/>
            <person name="Gabaldon T."/>
        </authorList>
    </citation>
    <scope>NUCLEOTIDE SEQUENCE [LARGE SCALE GENOMIC DNA]</scope>
    <source>
        <strain evidence="11 12">CBS 10753</strain>
    </source>
</reference>
<keyword evidence="6 10" id="KW-0949">S-adenosyl-L-methionine</keyword>
<dbReference type="Proteomes" id="UP000694255">
    <property type="component" value="Unassembled WGS sequence"/>
</dbReference>
<comment type="subcellular location">
    <subcellularLocation>
        <location evidence="10">Endoplasmic reticulum membrane</location>
        <topology evidence="10">Multi-pass membrane protein</topology>
    </subcellularLocation>
    <subcellularLocation>
        <location evidence="1">Membrane</location>
        <topology evidence="1">Multi-pass membrane protein</topology>
    </subcellularLocation>
</comment>
<evidence type="ECO:0000256" key="3">
    <source>
        <dbReference type="ARBA" id="ARBA00012151"/>
    </source>
</evidence>
<keyword evidence="8 10" id="KW-1133">Transmembrane helix</keyword>